<dbReference type="EMBL" id="CP101185">
    <property type="protein sequence ID" value="UYV96421.1"/>
    <property type="molecule type" value="Genomic_DNA"/>
</dbReference>
<dbReference type="SMART" id="SM00382">
    <property type="entry name" value="AAA"/>
    <property type="match status" value="1"/>
</dbReference>
<dbReference type="SUPFAM" id="SSF52540">
    <property type="entry name" value="P-loop containing nucleoside triphosphate hydrolases"/>
    <property type="match status" value="1"/>
</dbReference>
<feature type="domain" description="AAA+ ATPase" evidence="1">
    <location>
        <begin position="43"/>
        <end position="342"/>
    </location>
</feature>
<dbReference type="PANTHER" id="PTHR43581:SF2">
    <property type="entry name" value="EXCINUCLEASE ATPASE SUBUNIT"/>
    <property type="match status" value="1"/>
</dbReference>
<dbReference type="GO" id="GO:0005524">
    <property type="term" value="F:ATP binding"/>
    <property type="evidence" value="ECO:0007669"/>
    <property type="project" value="InterPro"/>
</dbReference>
<gene>
    <name evidence="2" type="ORF">NL394_15325</name>
</gene>
<dbReference type="Pfam" id="PF13304">
    <property type="entry name" value="AAA_21"/>
    <property type="match status" value="1"/>
</dbReference>
<name>A0AAX3EEY7_PAEUR</name>
<reference evidence="2" key="1">
    <citation type="submission" date="2022-07" db="EMBL/GenBank/DDBJ databases">
        <authorList>
            <person name="Wu T."/>
        </authorList>
    </citation>
    <scope>NUCLEOTIDE SEQUENCE</scope>
    <source>
        <strain evidence="2">SD-1</strain>
    </source>
</reference>
<dbReference type="RefSeq" id="WP_168529449.1">
    <property type="nucleotide sequence ID" value="NZ_CP043010.1"/>
</dbReference>
<dbReference type="Gene3D" id="3.40.50.300">
    <property type="entry name" value="P-loop containing nucleotide triphosphate hydrolases"/>
    <property type="match status" value="2"/>
</dbReference>
<dbReference type="Pfam" id="PF13175">
    <property type="entry name" value="AAA_15"/>
    <property type="match status" value="1"/>
</dbReference>
<accession>A0AAX3EEY7</accession>
<sequence>MILEEIEAANASGEPSKPTSSRLRIDAVRIRNFKKIEDTRIELGPITYLVGGNNSGKSSVLQAIHTAVSCAQASVELGQRVVAEASLRYSPVAEFSLLGHGAPYGNRSLGQRGVVDFEGVAADSSVGSEYRIEMYKARNHNNVGVDRSGTSAGFGQVVSDPKKLFSVYVPGLAGVPHREEMSGYAAVFRKAASGDANLVFRNTIRLLAERSLLEELQRLLESVLKAPVSFRVEFDPDRDLYVDVRLATGEVAPKDHLPVDLWGTGILQVTQIFAYVLLFKPALLLVDEPDSHLHPSRQKALGAALERVAKEFECKVIVSTHSRHLITGASDSVKVVWMKDGKVESDSQKELTALLMDLGALDQLDLSSRVILCTEDEDPWALQLALKQAGCTDSDVKVASFNNVFAAEAFREMAELMVETPGSSFIEIATF</sequence>
<evidence type="ECO:0000313" key="2">
    <source>
        <dbReference type="EMBL" id="UYV96421.1"/>
    </source>
</evidence>
<protein>
    <submittedName>
        <fullName evidence="2">AAA family ATPase</fullName>
    </submittedName>
</protein>
<organism evidence="2 3">
    <name type="scientific">Paenarthrobacter ureafaciens</name>
    <dbReference type="NCBI Taxonomy" id="37931"/>
    <lineage>
        <taxon>Bacteria</taxon>
        <taxon>Bacillati</taxon>
        <taxon>Actinomycetota</taxon>
        <taxon>Actinomycetes</taxon>
        <taxon>Micrococcales</taxon>
        <taxon>Micrococcaceae</taxon>
        <taxon>Paenarthrobacter</taxon>
    </lineage>
</organism>
<dbReference type="GO" id="GO:0016887">
    <property type="term" value="F:ATP hydrolysis activity"/>
    <property type="evidence" value="ECO:0007669"/>
    <property type="project" value="InterPro"/>
</dbReference>
<evidence type="ECO:0000259" key="1">
    <source>
        <dbReference type="SMART" id="SM00382"/>
    </source>
</evidence>
<dbReference type="InterPro" id="IPR041685">
    <property type="entry name" value="AAA_GajA/Old/RecF-like"/>
</dbReference>
<dbReference type="CDD" id="cd00267">
    <property type="entry name" value="ABC_ATPase"/>
    <property type="match status" value="1"/>
</dbReference>
<dbReference type="InterPro" id="IPR051396">
    <property type="entry name" value="Bact_Antivir_Def_Nuclease"/>
</dbReference>
<dbReference type="InterPro" id="IPR003959">
    <property type="entry name" value="ATPase_AAA_core"/>
</dbReference>
<evidence type="ECO:0000313" key="3">
    <source>
        <dbReference type="Proteomes" id="UP001163293"/>
    </source>
</evidence>
<dbReference type="AlphaFoldDB" id="A0AAX3EEY7"/>
<dbReference type="InterPro" id="IPR003593">
    <property type="entry name" value="AAA+_ATPase"/>
</dbReference>
<dbReference type="InterPro" id="IPR027417">
    <property type="entry name" value="P-loop_NTPase"/>
</dbReference>
<dbReference type="PANTHER" id="PTHR43581">
    <property type="entry name" value="ATP/GTP PHOSPHATASE"/>
    <property type="match status" value="1"/>
</dbReference>
<dbReference type="Proteomes" id="UP001163293">
    <property type="component" value="Chromosome"/>
</dbReference>
<proteinExistence type="predicted"/>
<keyword evidence="3" id="KW-1185">Reference proteome</keyword>